<dbReference type="PROSITE" id="PS51257">
    <property type="entry name" value="PROKAR_LIPOPROTEIN"/>
    <property type="match status" value="1"/>
</dbReference>
<name>A0A543F151_9MICO</name>
<comment type="caution">
    <text evidence="3">The sequence shown here is derived from an EMBL/GenBank/DDBJ whole genome shotgun (WGS) entry which is preliminary data.</text>
</comment>
<sequence length="132" mass="13228">MTRRTDLLFATALLVLGGMAGLSGCSAVDGILHNESTHTSEDVDAFAAGGAVDADWVPDDATQITVRTSTLKDAEDAVILLHSSTGSLPGDCLEVPRTSAPTWAFDGAPSASPSIPHSAVPAVSSPGGSAAP</sequence>
<dbReference type="RefSeq" id="WP_141893880.1">
    <property type="nucleotide sequence ID" value="NZ_BAABLH010000004.1"/>
</dbReference>
<feature type="signal peptide" evidence="2">
    <location>
        <begin position="1"/>
        <end position="27"/>
    </location>
</feature>
<evidence type="ECO:0000256" key="2">
    <source>
        <dbReference type="SAM" id="SignalP"/>
    </source>
</evidence>
<feature type="chain" id="PRO_5022005665" evidence="2">
    <location>
        <begin position="28"/>
        <end position="132"/>
    </location>
</feature>
<dbReference type="Proteomes" id="UP000320235">
    <property type="component" value="Unassembled WGS sequence"/>
</dbReference>
<evidence type="ECO:0000313" key="3">
    <source>
        <dbReference type="EMBL" id="TQM27539.1"/>
    </source>
</evidence>
<reference evidence="3 4" key="1">
    <citation type="submission" date="2019-06" db="EMBL/GenBank/DDBJ databases">
        <title>Sequencing the genomes of 1000 actinobacteria strains.</title>
        <authorList>
            <person name="Klenk H.-P."/>
        </authorList>
    </citation>
    <scope>NUCLEOTIDE SEQUENCE [LARGE SCALE GENOMIC DNA]</scope>
    <source>
        <strain evidence="3 4">DSM 105492</strain>
    </source>
</reference>
<evidence type="ECO:0000313" key="4">
    <source>
        <dbReference type="Proteomes" id="UP000320235"/>
    </source>
</evidence>
<keyword evidence="2" id="KW-0732">Signal</keyword>
<dbReference type="OrthoDB" id="5116543at2"/>
<feature type="compositionally biased region" description="Low complexity" evidence="1">
    <location>
        <begin position="108"/>
        <end position="126"/>
    </location>
</feature>
<gene>
    <name evidence="3" type="ORF">FB391_1559</name>
</gene>
<accession>A0A543F151</accession>
<protein>
    <submittedName>
        <fullName evidence="3">Uncharacterized protein</fullName>
    </submittedName>
</protein>
<evidence type="ECO:0000256" key="1">
    <source>
        <dbReference type="SAM" id="MobiDB-lite"/>
    </source>
</evidence>
<keyword evidence="4" id="KW-1185">Reference proteome</keyword>
<feature type="region of interest" description="Disordered" evidence="1">
    <location>
        <begin position="106"/>
        <end position="132"/>
    </location>
</feature>
<organism evidence="3 4">
    <name type="scientific">Microbacterium kyungheense</name>
    <dbReference type="NCBI Taxonomy" id="1263636"/>
    <lineage>
        <taxon>Bacteria</taxon>
        <taxon>Bacillati</taxon>
        <taxon>Actinomycetota</taxon>
        <taxon>Actinomycetes</taxon>
        <taxon>Micrococcales</taxon>
        <taxon>Microbacteriaceae</taxon>
        <taxon>Microbacterium</taxon>
    </lineage>
</organism>
<dbReference type="EMBL" id="VFPE01000002">
    <property type="protein sequence ID" value="TQM27539.1"/>
    <property type="molecule type" value="Genomic_DNA"/>
</dbReference>
<proteinExistence type="predicted"/>
<dbReference type="AlphaFoldDB" id="A0A543F151"/>